<reference evidence="1 2" key="1">
    <citation type="submission" date="2018-08" db="EMBL/GenBank/DDBJ databases">
        <authorList>
            <person name="Khan S.A."/>
            <person name="Jeon C.O."/>
            <person name="Chun B.H."/>
            <person name="Jeong S.E."/>
        </authorList>
    </citation>
    <scope>NUCLEOTIDE SEQUENCE [LARGE SCALE GENOMIC DNA]</scope>
    <source>
        <strain evidence="1 2">S-16</strain>
    </source>
</reference>
<protein>
    <submittedName>
        <fullName evidence="1">Uncharacterized protein</fullName>
    </submittedName>
</protein>
<evidence type="ECO:0000313" key="2">
    <source>
        <dbReference type="Proteomes" id="UP000267464"/>
    </source>
</evidence>
<accession>A0A3N7HNJ1</accession>
<dbReference type="OrthoDB" id="8482295at2"/>
<dbReference type="AlphaFoldDB" id="A0A3N7HNJ1"/>
<comment type="caution">
    <text evidence="1">The sequence shown here is derived from an EMBL/GenBank/DDBJ whole genome shotgun (WGS) entry which is preliminary data.</text>
</comment>
<dbReference type="RefSeq" id="WP_124541399.1">
    <property type="nucleotide sequence ID" value="NZ_QUSW01000004.1"/>
</dbReference>
<keyword evidence="2" id="KW-1185">Reference proteome</keyword>
<organism evidence="1 2">
    <name type="scientific">Piscinibacter terrae</name>
    <dbReference type="NCBI Taxonomy" id="2496871"/>
    <lineage>
        <taxon>Bacteria</taxon>
        <taxon>Pseudomonadati</taxon>
        <taxon>Pseudomonadota</taxon>
        <taxon>Betaproteobacteria</taxon>
        <taxon>Burkholderiales</taxon>
        <taxon>Sphaerotilaceae</taxon>
        <taxon>Piscinibacter</taxon>
    </lineage>
</organism>
<sequence length="555" mass="60117">MLDTLPASSFVPFAARRVAGARVLWHSGTLSPQALLERHAFAIGNDADATGDIGTFLAERYGGAGLVNNGGGVRCGLRDGYQVKGIGRNPLSGRDASFWYSHGAAALEEAVREAIWGEVCAAVLPHGGVRVHGVIATGREVPYDAGGGAMRTLPGALIVRDAVLRPGHYMRAVYYQPNEDVAREHPSDAMRTRLAILQLGTGLASALGWPVQSCADVAGINRALLEVAERLATQLAACRARKIVHGALTCSNVALDGRLLDYGTITAVSDYGRVIVARGFPDMLSDHAGFVTTLRNLAFYVHKYLPGASRQGLVQPEELVHRYLARLNDRACMEFLKLTGVTQQRLEQVPEATRLQVYACINDIVAAGNGEPFKLRDMPARMGRYHLNTILREAALSGEADMDARLAPSLPDAALRQRLVQSLLQLRQEAPLPQDETQRRHAQAFTALNACRLNSNMPRLYRAALMQHIEQCLAADDPVPVIDAAIRSLRDEAHALLADPVDGAFTLLARHGKPVQVHEQQGPLVDGSPMPWSNLFGEMEAPALSHEDAQRIPQP</sequence>
<gene>
    <name evidence="1" type="ORF">DZC73_16245</name>
</gene>
<evidence type="ECO:0000313" key="1">
    <source>
        <dbReference type="EMBL" id="RQP23680.1"/>
    </source>
</evidence>
<dbReference type="Proteomes" id="UP000267464">
    <property type="component" value="Unassembled WGS sequence"/>
</dbReference>
<proteinExistence type="predicted"/>
<name>A0A3N7HNJ1_9BURK</name>
<dbReference type="EMBL" id="QUSW01000004">
    <property type="protein sequence ID" value="RQP23680.1"/>
    <property type="molecule type" value="Genomic_DNA"/>
</dbReference>
<reference evidence="1 2" key="2">
    <citation type="submission" date="2018-12" db="EMBL/GenBank/DDBJ databases">
        <title>Rhizobacter gummiphilus sp. nov., a rubber-degrading bacterium isolated from the soil of a botanical garden in Japan.</title>
        <authorList>
            <person name="Shunsuke S.S."/>
        </authorList>
    </citation>
    <scope>NUCLEOTIDE SEQUENCE [LARGE SCALE GENOMIC DNA]</scope>
    <source>
        <strain evidence="1 2">S-16</strain>
    </source>
</reference>